<evidence type="ECO:0000313" key="3">
    <source>
        <dbReference type="Proteomes" id="UP000001064"/>
    </source>
</evidence>
<accession>F0Z9Q4</accession>
<feature type="transmembrane region" description="Helical" evidence="1">
    <location>
        <begin position="71"/>
        <end position="89"/>
    </location>
</feature>
<protein>
    <submittedName>
        <fullName evidence="2">Uncharacterized protein</fullName>
    </submittedName>
</protein>
<dbReference type="GeneID" id="10510056"/>
<keyword evidence="1" id="KW-0472">Membrane</keyword>
<keyword evidence="1" id="KW-1133">Transmembrane helix</keyword>
<dbReference type="GO" id="GO:0071786">
    <property type="term" value="P:endoplasmic reticulum tubular network organization"/>
    <property type="evidence" value="ECO:0000318"/>
    <property type="project" value="GO_Central"/>
</dbReference>
<evidence type="ECO:0000256" key="1">
    <source>
        <dbReference type="SAM" id="Phobius"/>
    </source>
</evidence>
<keyword evidence="3" id="KW-1185">Reference proteome</keyword>
<evidence type="ECO:0000313" key="2">
    <source>
        <dbReference type="EMBL" id="EGC39363.1"/>
    </source>
</evidence>
<dbReference type="GO" id="GO:0071782">
    <property type="term" value="C:endoplasmic reticulum tubular network"/>
    <property type="evidence" value="ECO:0000318"/>
    <property type="project" value="GO_Central"/>
</dbReference>
<reference evidence="3" key="1">
    <citation type="journal article" date="2011" name="Genome Biol.">
        <title>Comparative genomics of the social amoebae Dictyostelium discoideum and Dictyostelium purpureum.</title>
        <authorList>
            <consortium name="US DOE Joint Genome Institute (JGI-PGF)"/>
            <person name="Sucgang R."/>
            <person name="Kuo A."/>
            <person name="Tian X."/>
            <person name="Salerno W."/>
            <person name="Parikh A."/>
            <person name="Feasley C.L."/>
            <person name="Dalin E."/>
            <person name="Tu H."/>
            <person name="Huang E."/>
            <person name="Barry K."/>
            <person name="Lindquist E."/>
            <person name="Shapiro H."/>
            <person name="Bruce D."/>
            <person name="Schmutz J."/>
            <person name="Salamov A."/>
            <person name="Fey P."/>
            <person name="Gaudet P."/>
            <person name="Anjard C."/>
            <person name="Babu M.M."/>
            <person name="Basu S."/>
            <person name="Bushmanova Y."/>
            <person name="van der Wel H."/>
            <person name="Katoh-Kurasawa M."/>
            <person name="Dinh C."/>
            <person name="Coutinho P.M."/>
            <person name="Saito T."/>
            <person name="Elias M."/>
            <person name="Schaap P."/>
            <person name="Kay R.R."/>
            <person name="Henrissat B."/>
            <person name="Eichinger L."/>
            <person name="Rivero F."/>
            <person name="Putnam N.H."/>
            <person name="West C.M."/>
            <person name="Loomis W.F."/>
            <person name="Chisholm R.L."/>
            <person name="Shaulsky G."/>
            <person name="Strassmann J.E."/>
            <person name="Queller D.C."/>
            <person name="Kuspa A."/>
            <person name="Grigoriev I.V."/>
        </authorList>
    </citation>
    <scope>NUCLEOTIDE SEQUENCE [LARGE SCALE GENOMIC DNA]</scope>
    <source>
        <strain evidence="3">QSDP1</strain>
    </source>
</reference>
<dbReference type="KEGG" id="dpp:DICPUDRAFT_75120"/>
<dbReference type="PANTHER" id="PTHR22166">
    <property type="entry name" value="ENDOPLASMIC RETICULUM JUNCTION FORMATION PROTEIN LUNAPARK"/>
    <property type="match status" value="1"/>
</dbReference>
<proteinExistence type="predicted"/>
<dbReference type="InParanoid" id="F0Z9Q4"/>
<dbReference type="Proteomes" id="UP000001064">
    <property type="component" value="Unassembled WGS sequence"/>
</dbReference>
<organism evidence="2 3">
    <name type="scientific">Dictyostelium purpureum</name>
    <name type="common">Slime mold</name>
    <dbReference type="NCBI Taxonomy" id="5786"/>
    <lineage>
        <taxon>Eukaryota</taxon>
        <taxon>Amoebozoa</taxon>
        <taxon>Evosea</taxon>
        <taxon>Eumycetozoa</taxon>
        <taxon>Dictyostelia</taxon>
        <taxon>Dictyosteliales</taxon>
        <taxon>Dictyosteliaceae</taxon>
        <taxon>Dictyostelium</taxon>
    </lineage>
</organism>
<sequence>MGNFFSKKDTFEKKVLAMETMITNMESKNKCSKEFHDKNYKKIIFYFIIIEIILAYFLYNEIFSSEALSEKAMYFVYSFLISIGIYTFAKLYRFTYCKLINNNEKKIKKLYTGLERLFEERKRVTDYDHTKKLFENYENFKKQNVFN</sequence>
<gene>
    <name evidence="2" type="ORF">DICPUDRAFT_75120</name>
</gene>
<dbReference type="PANTHER" id="PTHR22166:SF12">
    <property type="entry name" value="ENDOPLASMIC RETICULUM JUNCTION FORMATION PROTEIN LUNAPARK"/>
    <property type="match status" value="1"/>
</dbReference>
<feature type="transmembrane region" description="Helical" evidence="1">
    <location>
        <begin position="43"/>
        <end position="59"/>
    </location>
</feature>
<dbReference type="InterPro" id="IPR040115">
    <property type="entry name" value="Lnp"/>
</dbReference>
<name>F0Z9Q4_DICPU</name>
<dbReference type="RefSeq" id="XP_003284151.1">
    <property type="nucleotide sequence ID" value="XM_003284103.1"/>
</dbReference>
<dbReference type="EMBL" id="GL870959">
    <property type="protein sequence ID" value="EGC39363.1"/>
    <property type="molecule type" value="Genomic_DNA"/>
</dbReference>
<dbReference type="VEuPathDB" id="AmoebaDB:DICPUDRAFT_75120"/>
<dbReference type="AlphaFoldDB" id="F0Z9Q4"/>
<keyword evidence="1" id="KW-0812">Transmembrane</keyword>